<dbReference type="PROSITE" id="PS00879">
    <property type="entry name" value="ODR_DC_2_2"/>
    <property type="match status" value="1"/>
</dbReference>
<reference evidence="7 8" key="1">
    <citation type="submission" date="2019-06" db="EMBL/GenBank/DDBJ databases">
        <authorList>
            <person name="Li J."/>
        </authorList>
    </citation>
    <scope>NUCLEOTIDE SEQUENCE [LARGE SCALE GENOMIC DNA]</scope>
    <source>
        <strain evidence="7 8">LMG 28165</strain>
    </source>
</reference>
<accession>A0A5C4U5Q7</accession>
<dbReference type="Gene3D" id="2.40.37.10">
    <property type="entry name" value="Lyase, Ornithine Decarboxylase, Chain A, domain 1"/>
    <property type="match status" value="1"/>
</dbReference>
<dbReference type="PANTHER" id="PTHR43727:SF2">
    <property type="entry name" value="GROUP IV DECARBOXYLASE"/>
    <property type="match status" value="1"/>
</dbReference>
<evidence type="ECO:0000313" key="8">
    <source>
        <dbReference type="Proteomes" id="UP000312032"/>
    </source>
</evidence>
<dbReference type="PROSITE" id="PS00878">
    <property type="entry name" value="ODR_DC_2_1"/>
    <property type="match status" value="1"/>
</dbReference>
<dbReference type="InterPro" id="IPR009006">
    <property type="entry name" value="Ala_racemase/Decarboxylase_C"/>
</dbReference>
<dbReference type="EMBL" id="VDHJ01000002">
    <property type="protein sequence ID" value="TNL99810.1"/>
    <property type="molecule type" value="Genomic_DNA"/>
</dbReference>
<name>A0A5C4U5Q7_9CORY</name>
<dbReference type="GO" id="GO:0008836">
    <property type="term" value="F:diaminopimelate decarboxylase activity"/>
    <property type="evidence" value="ECO:0007669"/>
    <property type="project" value="TreeGrafter"/>
</dbReference>
<dbReference type="InterPro" id="IPR000183">
    <property type="entry name" value="Orn/DAP/Arg_de-COase"/>
</dbReference>
<dbReference type="SUPFAM" id="SSF50621">
    <property type="entry name" value="Alanine racemase C-terminal domain-like"/>
    <property type="match status" value="1"/>
</dbReference>
<dbReference type="Pfam" id="PF02784">
    <property type="entry name" value="Orn_Arg_deC_N"/>
    <property type="match status" value="1"/>
</dbReference>
<dbReference type="InterPro" id="IPR022644">
    <property type="entry name" value="De-COase2_N"/>
</dbReference>
<gene>
    <name evidence="7" type="ORF">FHE74_01880</name>
</gene>
<feature type="active site" description="Proton donor" evidence="4">
    <location>
        <position position="806"/>
    </location>
</feature>
<dbReference type="InterPro" id="IPR036188">
    <property type="entry name" value="FAD/NAD-bd_sf"/>
</dbReference>
<dbReference type="InterPro" id="IPR042152">
    <property type="entry name" value="Y4yA-like"/>
</dbReference>
<organism evidence="7 8">
    <name type="scientific">Corynebacterium tapiri</name>
    <dbReference type="NCBI Taxonomy" id="1448266"/>
    <lineage>
        <taxon>Bacteria</taxon>
        <taxon>Bacillati</taxon>
        <taxon>Actinomycetota</taxon>
        <taxon>Actinomycetes</taxon>
        <taxon>Mycobacteriales</taxon>
        <taxon>Corynebacteriaceae</taxon>
        <taxon>Corynebacterium</taxon>
    </lineage>
</organism>
<dbReference type="SUPFAM" id="SSF51905">
    <property type="entry name" value="FAD/NAD(P)-binding domain"/>
    <property type="match status" value="1"/>
</dbReference>
<evidence type="ECO:0000259" key="5">
    <source>
        <dbReference type="Pfam" id="PF02784"/>
    </source>
</evidence>
<dbReference type="Gene3D" id="3.20.20.10">
    <property type="entry name" value="Alanine racemase"/>
    <property type="match status" value="1"/>
</dbReference>
<dbReference type="SUPFAM" id="SSF51419">
    <property type="entry name" value="PLP-binding barrel"/>
    <property type="match status" value="1"/>
</dbReference>
<feature type="domain" description="FAD-dependent urate hydroxylase HpyO/Asp monooxygenase CreE-like FAD/NAD(P)-binding" evidence="6">
    <location>
        <begin position="6"/>
        <end position="139"/>
    </location>
</feature>
<dbReference type="Pfam" id="PF13454">
    <property type="entry name" value="NAD_binding_9"/>
    <property type="match status" value="1"/>
</dbReference>
<sequence length="873" mass="95135">MTLSIAVVGGGPRGLWAVEELAVMARERLLPMHITVFDPQDLGTGAAYDPSQPDHRLVNVRSQTIQTAMGTFDDYRRKHGLDVTDEFPPRALVGRFLQDSWDWLLRFLPEHVTFTHERHKVEDLGELENCDEVLLVTGHEPQRTPDGMIEAYSSELDSIQPEHTVAVRGAALTFIDTAFALTVGRGGQWDGSTYTPSGREPRSIIPYSRSGRLIQVKPAPASAGELATIAQYRRRIAGAAGAQDIEEVICACATELAGAPVLLKDASTTGDPVAAWRDSLKPGRAPAQALGLAFRELYADVVKRSSFGGLDLGELPRVMEPITFGPPASSIELLLGLVDAGILDVTQAATIPEADVTVDSVRSAAGSNSLLGDGPVHTDRDGFIRPGLASIGRASEPYILGHDSLSRTLHDVIPRWARRVARTHGRGGVHGVPPLTGRREPWMEQVLADTEQAQELISTHSSPVNLLDAGAMQRNIEELVDAGREAGVDVRVFYARKANKALAFARTAFENGHGVDVASYRELKQVIDAGIPGEHIIVSAAVKPEEMVRLAIEHGAVISVDNDDELARIVEVAQGTAVSIAPRLAPDPATLPPTRFGQRLDLWRKGLAHAAENIHVRGVHVHLHGYSAADRAIALSEALELARACREQGHEVEFVDLGGGVPMSYLDHTTEWENYQRTREAMVEGRTPPFTWKSDPLNNTYPFHQSPVRGPWLRELLSSQAGQELKAEGLRLHLEPGRSVLDGCGMTLARVAFIKERSDGLPLVGLDMNRTQLRTTSDDCLIDPLLIRSRPAPGEELEAFLVGAYCIEDEVILRRRIRFAQGVSVGDIVAFPNTAGYFMHILESASHQIPLAKNVVRGEQGWELDQIDTPATH</sequence>
<evidence type="ECO:0000256" key="2">
    <source>
        <dbReference type="ARBA" id="ARBA00022793"/>
    </source>
</evidence>
<protein>
    <submittedName>
        <fullName evidence="7">Diaminopimelate decarboxylase</fullName>
    </submittedName>
</protein>
<feature type="domain" description="Orn/DAP/Arg decarboxylase 2 N-terminal" evidence="5">
    <location>
        <begin position="476"/>
        <end position="681"/>
    </location>
</feature>
<keyword evidence="8" id="KW-1185">Reference proteome</keyword>
<proteinExistence type="predicted"/>
<evidence type="ECO:0000256" key="3">
    <source>
        <dbReference type="ARBA" id="ARBA00022898"/>
    </source>
</evidence>
<dbReference type="OrthoDB" id="3275594at2"/>
<dbReference type="InterPro" id="IPR022653">
    <property type="entry name" value="De-COase2_pyr-phos_BS"/>
</dbReference>
<dbReference type="InterPro" id="IPR038732">
    <property type="entry name" value="HpyO/CreE_NAD-binding"/>
</dbReference>
<comment type="caution">
    <text evidence="7">The sequence shown here is derived from an EMBL/GenBank/DDBJ whole genome shotgun (WGS) entry which is preliminary data.</text>
</comment>
<keyword evidence="3 4" id="KW-0663">Pyridoxal phosphate</keyword>
<evidence type="ECO:0000259" key="6">
    <source>
        <dbReference type="Pfam" id="PF13454"/>
    </source>
</evidence>
<keyword evidence="2" id="KW-0456">Lyase</keyword>
<feature type="modified residue" description="N6-(pyridoxal phosphate)lysine" evidence="4">
    <location>
        <position position="497"/>
    </location>
</feature>
<evidence type="ECO:0000256" key="1">
    <source>
        <dbReference type="ARBA" id="ARBA00001933"/>
    </source>
</evidence>
<evidence type="ECO:0000313" key="7">
    <source>
        <dbReference type="EMBL" id="TNL99810.1"/>
    </source>
</evidence>
<dbReference type="GO" id="GO:0009089">
    <property type="term" value="P:lysine biosynthetic process via diaminopimelate"/>
    <property type="evidence" value="ECO:0007669"/>
    <property type="project" value="TreeGrafter"/>
</dbReference>
<dbReference type="Proteomes" id="UP000312032">
    <property type="component" value="Unassembled WGS sequence"/>
</dbReference>
<keyword evidence="2" id="KW-0210">Decarboxylase</keyword>
<dbReference type="CDD" id="cd06842">
    <property type="entry name" value="PLPDE_III_Y4yA_like"/>
    <property type="match status" value="1"/>
</dbReference>
<comment type="cofactor">
    <cofactor evidence="1 4">
        <name>pyridoxal 5'-phosphate</name>
        <dbReference type="ChEBI" id="CHEBI:597326"/>
    </cofactor>
</comment>
<dbReference type="RefSeq" id="WP_139464726.1">
    <property type="nucleotide sequence ID" value="NZ_VDHJ01000002.1"/>
</dbReference>
<evidence type="ECO:0000256" key="4">
    <source>
        <dbReference type="PIRSR" id="PIRSR600183-50"/>
    </source>
</evidence>
<dbReference type="InterPro" id="IPR022657">
    <property type="entry name" value="De-COase2_CS"/>
</dbReference>
<dbReference type="AlphaFoldDB" id="A0A5C4U5Q7"/>
<dbReference type="PRINTS" id="PR01179">
    <property type="entry name" value="ODADCRBXLASE"/>
</dbReference>
<dbReference type="PANTHER" id="PTHR43727">
    <property type="entry name" value="DIAMINOPIMELATE DECARBOXYLASE"/>
    <property type="match status" value="1"/>
</dbReference>
<dbReference type="InterPro" id="IPR029066">
    <property type="entry name" value="PLP-binding_barrel"/>
</dbReference>